<name>A0A1H2PUN6_9BURK</name>
<gene>
    <name evidence="1" type="ORF">SAMN05216551_11427</name>
</gene>
<keyword evidence="2" id="KW-1185">Reference proteome</keyword>
<evidence type="ECO:0000313" key="2">
    <source>
        <dbReference type="Proteomes" id="UP000243719"/>
    </source>
</evidence>
<dbReference type="AlphaFoldDB" id="A0A1H2PUN6"/>
<dbReference type="Proteomes" id="UP000243719">
    <property type="component" value="Unassembled WGS sequence"/>
</dbReference>
<organism evidence="1 2">
    <name type="scientific">Chitinasiproducens palmae</name>
    <dbReference type="NCBI Taxonomy" id="1770053"/>
    <lineage>
        <taxon>Bacteria</taxon>
        <taxon>Pseudomonadati</taxon>
        <taxon>Pseudomonadota</taxon>
        <taxon>Betaproteobacteria</taxon>
        <taxon>Burkholderiales</taxon>
        <taxon>Burkholderiaceae</taxon>
        <taxon>Chitinasiproducens</taxon>
    </lineage>
</organism>
<reference evidence="2" key="1">
    <citation type="submission" date="2016-09" db="EMBL/GenBank/DDBJ databases">
        <authorList>
            <person name="Varghese N."/>
            <person name="Submissions S."/>
        </authorList>
    </citation>
    <scope>NUCLEOTIDE SEQUENCE [LARGE SCALE GENOMIC DNA]</scope>
    <source>
        <strain evidence="2">JS23</strain>
    </source>
</reference>
<evidence type="ECO:0000313" key="1">
    <source>
        <dbReference type="EMBL" id="SDV50919.1"/>
    </source>
</evidence>
<protein>
    <submittedName>
        <fullName evidence="1">Uncharacterized protein</fullName>
    </submittedName>
</protein>
<proteinExistence type="predicted"/>
<dbReference type="EMBL" id="FNLO01000014">
    <property type="protein sequence ID" value="SDV50919.1"/>
    <property type="molecule type" value="Genomic_DNA"/>
</dbReference>
<accession>A0A1H2PUN6</accession>
<sequence>MAWDFLAGGIALVGITLIAQAHDLLRAGRSKRTGRSG</sequence>